<reference evidence="1 2" key="1">
    <citation type="submission" date="2023-07" db="EMBL/GenBank/DDBJ databases">
        <title>Paenibacillus sp. JX-17 nov. isolated from soil.</title>
        <authorList>
            <person name="Wan Y."/>
            <person name="Liu B."/>
        </authorList>
    </citation>
    <scope>NUCLEOTIDE SEQUENCE [LARGE SCALE GENOMIC DNA]</scope>
    <source>
        <strain evidence="1 2">JX-17</strain>
    </source>
</reference>
<proteinExistence type="predicted"/>
<organism evidence="1 2">
    <name type="scientific">Paenibacillus lacisoli</name>
    <dbReference type="NCBI Taxonomy" id="3064525"/>
    <lineage>
        <taxon>Bacteria</taxon>
        <taxon>Bacillati</taxon>
        <taxon>Bacillota</taxon>
        <taxon>Bacilli</taxon>
        <taxon>Bacillales</taxon>
        <taxon>Paenibacillaceae</taxon>
        <taxon>Paenibacillus</taxon>
    </lineage>
</organism>
<dbReference type="NCBIfam" id="NF038073">
    <property type="entry name" value="rSAM_STM4011"/>
    <property type="match status" value="1"/>
</dbReference>
<comment type="caution">
    <text evidence="1">The sequence shown here is derived from an EMBL/GenBank/DDBJ whole genome shotgun (WGS) entry which is preliminary data.</text>
</comment>
<sequence length="284" mass="32781">MKAVIYYRGSLTSCNYDCPYCPFGKRRDSTATLAQDQKHLERFVEWVREQAAEKHQLSIFFNPYGEALIHRWYRHALAELSSMDHVEKIAIQTNLSARLDFVDQLKNHKVTFWASYHPGQVQPTSFLQQCQFLYERGVSFTVGSVGVHSAFAAITELRANLPKDVYVWVNAYKDKPDYYSDKDIEFLKSIDPLFGLNLMDYDSQGKSCMAGVNVFYVQASGRVKRCYKDRAVIGDLYRDGLVKLSQKRSCRMNTCDCYIGYIHLPELELENVYGSGLLERNPRL</sequence>
<dbReference type="RefSeq" id="WP_305022245.1">
    <property type="nucleotide sequence ID" value="NZ_JAUQTB010000001.1"/>
</dbReference>
<dbReference type="InterPro" id="IPR047771">
    <property type="entry name" value="Radical_SAM_STM4011-like"/>
</dbReference>
<dbReference type="Gene3D" id="3.20.20.70">
    <property type="entry name" value="Aldolase class I"/>
    <property type="match status" value="1"/>
</dbReference>
<dbReference type="CDD" id="cd01335">
    <property type="entry name" value="Radical_SAM"/>
    <property type="match status" value="1"/>
</dbReference>
<gene>
    <name evidence="1" type="ORF">Q5741_01365</name>
</gene>
<dbReference type="SUPFAM" id="SSF102114">
    <property type="entry name" value="Radical SAM enzymes"/>
    <property type="match status" value="1"/>
</dbReference>
<dbReference type="Proteomes" id="UP001240171">
    <property type="component" value="Unassembled WGS sequence"/>
</dbReference>
<dbReference type="InterPro" id="IPR058240">
    <property type="entry name" value="rSAM_sf"/>
</dbReference>
<dbReference type="EMBL" id="JAUQTB010000001">
    <property type="protein sequence ID" value="MDO7905059.1"/>
    <property type="molecule type" value="Genomic_DNA"/>
</dbReference>
<evidence type="ECO:0000313" key="1">
    <source>
        <dbReference type="EMBL" id="MDO7905059.1"/>
    </source>
</evidence>
<protein>
    <submittedName>
        <fullName evidence="1">STM4011 family radical SAM protein</fullName>
    </submittedName>
</protein>
<accession>A0ABT9C712</accession>
<dbReference type="InterPro" id="IPR013785">
    <property type="entry name" value="Aldolase_TIM"/>
</dbReference>
<keyword evidence="2" id="KW-1185">Reference proteome</keyword>
<evidence type="ECO:0000313" key="2">
    <source>
        <dbReference type="Proteomes" id="UP001240171"/>
    </source>
</evidence>
<name>A0ABT9C712_9BACL</name>